<reference evidence="2 3" key="1">
    <citation type="submission" date="2014-07" db="EMBL/GenBank/DDBJ databases">
        <title>Draft Genome Sequence of Gephyronic Acid Producer, Cystobacter violaceus Strain Cb vi76.</title>
        <authorList>
            <person name="Stevens D.C."/>
            <person name="Young J."/>
            <person name="Carmichael R."/>
            <person name="Tan J."/>
            <person name="Taylor R.E."/>
        </authorList>
    </citation>
    <scope>NUCLEOTIDE SEQUENCE [LARGE SCALE GENOMIC DNA]</scope>
    <source>
        <strain evidence="2 3">Cb vi76</strain>
    </source>
</reference>
<accession>A0A084SE10</accession>
<comment type="caution">
    <text evidence="2">The sequence shown here is derived from an EMBL/GenBank/DDBJ whole genome shotgun (WGS) entry which is preliminary data.</text>
</comment>
<feature type="compositionally biased region" description="Pro residues" evidence="1">
    <location>
        <begin position="93"/>
        <end position="103"/>
    </location>
</feature>
<gene>
    <name evidence="2" type="ORF">Q664_52740</name>
</gene>
<evidence type="ECO:0000256" key="1">
    <source>
        <dbReference type="SAM" id="MobiDB-lite"/>
    </source>
</evidence>
<feature type="region of interest" description="Disordered" evidence="1">
    <location>
        <begin position="1"/>
        <end position="103"/>
    </location>
</feature>
<evidence type="ECO:0000313" key="2">
    <source>
        <dbReference type="EMBL" id="KFA86695.1"/>
    </source>
</evidence>
<evidence type="ECO:0000313" key="3">
    <source>
        <dbReference type="Proteomes" id="UP000028547"/>
    </source>
</evidence>
<proteinExistence type="predicted"/>
<dbReference type="Proteomes" id="UP000028547">
    <property type="component" value="Unassembled WGS sequence"/>
</dbReference>
<dbReference type="EMBL" id="JPMI01000431">
    <property type="protein sequence ID" value="KFA86695.1"/>
    <property type="molecule type" value="Genomic_DNA"/>
</dbReference>
<dbReference type="RefSeq" id="WP_043414936.1">
    <property type="nucleotide sequence ID" value="NZ_JPMI01000431.1"/>
</dbReference>
<protein>
    <submittedName>
        <fullName evidence="2">Uncharacterized protein</fullName>
    </submittedName>
</protein>
<feature type="compositionally biased region" description="Basic and acidic residues" evidence="1">
    <location>
        <begin position="38"/>
        <end position="82"/>
    </location>
</feature>
<organism evidence="2 3">
    <name type="scientific">Archangium violaceum Cb vi76</name>
    <dbReference type="NCBI Taxonomy" id="1406225"/>
    <lineage>
        <taxon>Bacteria</taxon>
        <taxon>Pseudomonadati</taxon>
        <taxon>Myxococcota</taxon>
        <taxon>Myxococcia</taxon>
        <taxon>Myxococcales</taxon>
        <taxon>Cystobacterineae</taxon>
        <taxon>Archangiaceae</taxon>
        <taxon>Archangium</taxon>
    </lineage>
</organism>
<name>A0A084SE10_9BACT</name>
<sequence length="103" mass="10685">MADIPLSNNAPVPAEASPATSSPTPPAGGEPAAGPKKKPVDEAKRERDAADAQLRRELKALSKEKNADKIRAAAAKMRELRGEPSAGSTGPAETPPSPGTRHW</sequence>
<dbReference type="AlphaFoldDB" id="A0A084SE10"/>
<feature type="compositionally biased region" description="Low complexity" evidence="1">
    <location>
        <begin position="10"/>
        <end position="22"/>
    </location>
</feature>